<dbReference type="Proteomes" id="UP000236449">
    <property type="component" value="Unassembled WGS sequence"/>
</dbReference>
<evidence type="ECO:0000313" key="16">
    <source>
        <dbReference type="EMBL" id="PNI05475.1"/>
    </source>
</evidence>
<dbReference type="EMBL" id="POSK01000004">
    <property type="protein sequence ID" value="PNI05475.1"/>
    <property type="molecule type" value="Genomic_DNA"/>
</dbReference>
<keyword evidence="4" id="KW-1003">Cell membrane</keyword>
<evidence type="ECO:0000256" key="9">
    <source>
        <dbReference type="ARBA" id="ARBA00022777"/>
    </source>
</evidence>
<proteinExistence type="predicted"/>
<dbReference type="AlphaFoldDB" id="A0A2J8I4M1"/>
<keyword evidence="9 16" id="KW-0418">Kinase</keyword>
<dbReference type="SUPFAM" id="SSF55874">
    <property type="entry name" value="ATPase domain of HSP90 chaperone/DNA topoisomerase II/histidine kinase"/>
    <property type="match status" value="1"/>
</dbReference>
<gene>
    <name evidence="16" type="ORF">C1N32_08845</name>
</gene>
<name>A0A2J8I4M1_VIBDI</name>
<dbReference type="PROSITE" id="PS50109">
    <property type="entry name" value="HIS_KIN"/>
    <property type="match status" value="1"/>
</dbReference>
<evidence type="ECO:0000256" key="4">
    <source>
        <dbReference type="ARBA" id="ARBA00022475"/>
    </source>
</evidence>
<evidence type="ECO:0000256" key="14">
    <source>
        <dbReference type="SAM" id="Phobius"/>
    </source>
</evidence>
<dbReference type="SUPFAM" id="SSF47384">
    <property type="entry name" value="Homodimeric domain of signal transducing histidine kinase"/>
    <property type="match status" value="1"/>
</dbReference>
<dbReference type="Gene3D" id="1.10.287.130">
    <property type="match status" value="1"/>
</dbReference>
<dbReference type="InterPro" id="IPR036097">
    <property type="entry name" value="HisK_dim/P_sf"/>
</dbReference>
<evidence type="ECO:0000256" key="6">
    <source>
        <dbReference type="ARBA" id="ARBA00022679"/>
    </source>
</evidence>
<evidence type="ECO:0000313" key="17">
    <source>
        <dbReference type="Proteomes" id="UP000236449"/>
    </source>
</evidence>
<evidence type="ECO:0000256" key="3">
    <source>
        <dbReference type="ARBA" id="ARBA00012438"/>
    </source>
</evidence>
<evidence type="ECO:0000256" key="8">
    <source>
        <dbReference type="ARBA" id="ARBA00022741"/>
    </source>
</evidence>
<keyword evidence="11 14" id="KW-1133">Transmembrane helix</keyword>
<evidence type="ECO:0000256" key="5">
    <source>
        <dbReference type="ARBA" id="ARBA00022553"/>
    </source>
</evidence>
<keyword evidence="12" id="KW-0902">Two-component regulatory system</keyword>
<dbReference type="CDD" id="cd00082">
    <property type="entry name" value="HisKA"/>
    <property type="match status" value="1"/>
</dbReference>
<keyword evidence="10" id="KW-0067">ATP-binding</keyword>
<keyword evidence="13 14" id="KW-0472">Membrane</keyword>
<feature type="transmembrane region" description="Helical" evidence="14">
    <location>
        <begin position="7"/>
        <end position="29"/>
    </location>
</feature>
<evidence type="ECO:0000256" key="11">
    <source>
        <dbReference type="ARBA" id="ARBA00022989"/>
    </source>
</evidence>
<keyword evidence="8" id="KW-0547">Nucleotide-binding</keyword>
<keyword evidence="5" id="KW-0597">Phosphoprotein</keyword>
<protein>
    <recommendedName>
        <fullName evidence="3">histidine kinase</fullName>
        <ecNumber evidence="3">2.7.13.3</ecNumber>
    </recommendedName>
</protein>
<dbReference type="InterPro" id="IPR050398">
    <property type="entry name" value="HssS/ArlS-like"/>
</dbReference>
<keyword evidence="7 14" id="KW-0812">Transmembrane</keyword>
<feature type="domain" description="Histidine kinase" evidence="15">
    <location>
        <begin position="229"/>
        <end position="421"/>
    </location>
</feature>
<comment type="subcellular location">
    <subcellularLocation>
        <location evidence="2">Cell membrane</location>
        <topology evidence="2">Multi-pass membrane protein</topology>
    </subcellularLocation>
</comment>
<dbReference type="InterPro" id="IPR003661">
    <property type="entry name" value="HisK_dim/P_dom"/>
</dbReference>
<evidence type="ECO:0000256" key="10">
    <source>
        <dbReference type="ARBA" id="ARBA00022840"/>
    </source>
</evidence>
<keyword evidence="6" id="KW-0808">Transferase</keyword>
<dbReference type="Pfam" id="PF00512">
    <property type="entry name" value="HisKA"/>
    <property type="match status" value="1"/>
</dbReference>
<dbReference type="EC" id="2.7.13.3" evidence="3"/>
<dbReference type="InterPro" id="IPR005467">
    <property type="entry name" value="His_kinase_dom"/>
</dbReference>
<evidence type="ECO:0000256" key="13">
    <source>
        <dbReference type="ARBA" id="ARBA00023136"/>
    </source>
</evidence>
<dbReference type="GO" id="GO:0000155">
    <property type="term" value="F:phosphorelay sensor kinase activity"/>
    <property type="evidence" value="ECO:0007669"/>
    <property type="project" value="InterPro"/>
</dbReference>
<feature type="transmembrane region" description="Helical" evidence="14">
    <location>
        <begin position="149"/>
        <end position="172"/>
    </location>
</feature>
<evidence type="ECO:0000256" key="7">
    <source>
        <dbReference type="ARBA" id="ARBA00022692"/>
    </source>
</evidence>
<reference evidence="16 17" key="1">
    <citation type="submission" date="2018-01" db="EMBL/GenBank/DDBJ databases">
        <title>Draft genome sequences of six Vibrio diazotrophicus strains isolated from deep-sea sediments of the Baltic Sea.</title>
        <authorList>
            <person name="Castillo D."/>
            <person name="Vandieken V."/>
            <person name="Chiang O."/>
            <person name="Middelboe M."/>
        </authorList>
    </citation>
    <scope>NUCLEOTIDE SEQUENCE [LARGE SCALE GENOMIC DNA]</scope>
    <source>
        <strain evidence="16 17">60.27F</strain>
    </source>
</reference>
<dbReference type="RefSeq" id="WP_102966041.1">
    <property type="nucleotide sequence ID" value="NZ_POSK01000004.1"/>
</dbReference>
<dbReference type="PANTHER" id="PTHR45528">
    <property type="entry name" value="SENSOR HISTIDINE KINASE CPXA"/>
    <property type="match status" value="1"/>
</dbReference>
<evidence type="ECO:0000256" key="12">
    <source>
        <dbReference type="ARBA" id="ARBA00023012"/>
    </source>
</evidence>
<evidence type="ECO:0000259" key="15">
    <source>
        <dbReference type="PROSITE" id="PS50109"/>
    </source>
</evidence>
<accession>A0A2J8I4M1</accession>
<dbReference type="Gene3D" id="3.30.565.10">
    <property type="entry name" value="Histidine kinase-like ATPase, C-terminal domain"/>
    <property type="match status" value="1"/>
</dbReference>
<dbReference type="GO" id="GO:0005524">
    <property type="term" value="F:ATP binding"/>
    <property type="evidence" value="ECO:0007669"/>
    <property type="project" value="UniProtKB-KW"/>
</dbReference>
<comment type="catalytic activity">
    <reaction evidence="1">
        <text>ATP + protein L-histidine = ADP + protein N-phospho-L-histidine.</text>
        <dbReference type="EC" id="2.7.13.3"/>
    </reaction>
</comment>
<sequence>MKVRRSLKIFIVCTIMGMATITVVGFSTLTANYFEKGLDSGLRINMQEIGRFTSVESEKNILGFQVVRQWEDVTPEIRQVFAKPTKHLDFSKRVYRDHWYSEPNRAMFLLRYERSDNEVLYISRIIDEVEAADLSSRLNKDKLPHLCQILVYAAIALTLFAVCMYFVGQLVANPIERLAKWAKTLTPCQLNRPMPDFQYNELNRLALIVKNSLSSVEETLHREHKFLAHASHELRTPIAVVRSNTELMAKLVDKPNSIEKQKEVLERILRAGVTMTDLCDTLLWLNRGRHNELQLTQVNLGELIKQLCQDLNYLIKDKDVHVEVSVSDGVFELPATMSRIVLSNLIRNAYQHTLRGRVVIEQAGSQVIIMNRDESCGDTQNQLGFGLGLELTNRIVSHYQWDFTIEEFADGRDVRINFSTK</sequence>
<evidence type="ECO:0000256" key="2">
    <source>
        <dbReference type="ARBA" id="ARBA00004651"/>
    </source>
</evidence>
<dbReference type="InterPro" id="IPR036890">
    <property type="entry name" value="HATPase_C_sf"/>
</dbReference>
<dbReference type="PANTHER" id="PTHR45528:SF1">
    <property type="entry name" value="SENSOR HISTIDINE KINASE CPXA"/>
    <property type="match status" value="1"/>
</dbReference>
<dbReference type="OrthoDB" id="9121563at2"/>
<dbReference type="SMART" id="SM00388">
    <property type="entry name" value="HisKA"/>
    <property type="match status" value="1"/>
</dbReference>
<comment type="caution">
    <text evidence="16">The sequence shown here is derived from an EMBL/GenBank/DDBJ whole genome shotgun (WGS) entry which is preliminary data.</text>
</comment>
<organism evidence="16 17">
    <name type="scientific">Vibrio diazotrophicus</name>
    <dbReference type="NCBI Taxonomy" id="685"/>
    <lineage>
        <taxon>Bacteria</taxon>
        <taxon>Pseudomonadati</taxon>
        <taxon>Pseudomonadota</taxon>
        <taxon>Gammaproteobacteria</taxon>
        <taxon>Vibrionales</taxon>
        <taxon>Vibrionaceae</taxon>
        <taxon>Vibrio</taxon>
    </lineage>
</organism>
<dbReference type="GO" id="GO:0005886">
    <property type="term" value="C:plasma membrane"/>
    <property type="evidence" value="ECO:0007669"/>
    <property type="project" value="UniProtKB-SubCell"/>
</dbReference>
<evidence type="ECO:0000256" key="1">
    <source>
        <dbReference type="ARBA" id="ARBA00000085"/>
    </source>
</evidence>